<feature type="transmembrane region" description="Helical" evidence="7">
    <location>
        <begin position="38"/>
        <end position="60"/>
    </location>
</feature>
<comment type="similarity">
    <text evidence="1 7">Belongs to the glycosyltransferase 37 family.</text>
</comment>
<protein>
    <recommendedName>
        <fullName evidence="7">Fucosyltransferase</fullName>
        <ecNumber evidence="7">2.4.1.-</ecNumber>
    </recommendedName>
</protein>
<name>A0A199UMV2_ANACO</name>
<feature type="region of interest" description="Disordered" evidence="8">
    <location>
        <begin position="68"/>
        <end position="96"/>
    </location>
</feature>
<evidence type="ECO:0000256" key="5">
    <source>
        <dbReference type="ARBA" id="ARBA00023180"/>
    </source>
</evidence>
<dbReference type="Gene3D" id="3.40.50.11340">
    <property type="match status" value="1"/>
</dbReference>
<evidence type="ECO:0000256" key="3">
    <source>
        <dbReference type="ARBA" id="ARBA00022679"/>
    </source>
</evidence>
<comment type="caution">
    <text evidence="9">The sequence shown here is derived from an EMBL/GenBank/DDBJ whole genome shotgun (WGS) entry which is preliminary data.</text>
</comment>
<keyword evidence="7" id="KW-1133">Transmembrane helix</keyword>
<dbReference type="Pfam" id="PF03254">
    <property type="entry name" value="XG_FTase"/>
    <property type="match status" value="1"/>
</dbReference>
<dbReference type="GO" id="GO:0008107">
    <property type="term" value="F:galactoside 2-alpha-L-fucosyltransferase activity"/>
    <property type="evidence" value="ECO:0007669"/>
    <property type="project" value="InterPro"/>
</dbReference>
<dbReference type="FunFam" id="3.40.50.11340:FF:000005">
    <property type="entry name" value="Galactoside 2-alpha-L-fucosyltransferase"/>
    <property type="match status" value="1"/>
</dbReference>
<keyword evidence="7" id="KW-0472">Membrane</keyword>
<keyword evidence="7" id="KW-0812">Transmembrane</keyword>
<dbReference type="InterPro" id="IPR004938">
    <property type="entry name" value="XG_FTase"/>
</dbReference>
<dbReference type="GO" id="GO:0032580">
    <property type="term" value="C:Golgi cisterna membrane"/>
    <property type="evidence" value="ECO:0007669"/>
    <property type="project" value="UniProtKB-SubCell"/>
</dbReference>
<dbReference type="AlphaFoldDB" id="A0A199UMV2"/>
<evidence type="ECO:0000256" key="1">
    <source>
        <dbReference type="ARBA" id="ARBA00010481"/>
    </source>
</evidence>
<evidence type="ECO:0000313" key="9">
    <source>
        <dbReference type="EMBL" id="OAY65991.1"/>
    </source>
</evidence>
<dbReference type="EMBL" id="LSRQ01006554">
    <property type="protein sequence ID" value="OAY65991.1"/>
    <property type="molecule type" value="Genomic_DNA"/>
</dbReference>
<organism evidence="9 10">
    <name type="scientific">Ananas comosus</name>
    <name type="common">Pineapple</name>
    <name type="synonym">Ananas ananas</name>
    <dbReference type="NCBI Taxonomy" id="4615"/>
    <lineage>
        <taxon>Eukaryota</taxon>
        <taxon>Viridiplantae</taxon>
        <taxon>Streptophyta</taxon>
        <taxon>Embryophyta</taxon>
        <taxon>Tracheophyta</taxon>
        <taxon>Spermatophyta</taxon>
        <taxon>Magnoliopsida</taxon>
        <taxon>Liliopsida</taxon>
        <taxon>Poales</taxon>
        <taxon>Bromeliaceae</taxon>
        <taxon>Bromelioideae</taxon>
        <taxon>Ananas</taxon>
    </lineage>
</organism>
<feature type="region of interest" description="Disordered" evidence="8">
    <location>
        <begin position="1"/>
        <end position="25"/>
    </location>
</feature>
<evidence type="ECO:0000256" key="2">
    <source>
        <dbReference type="ARBA" id="ARBA00022676"/>
    </source>
</evidence>
<dbReference type="PANTHER" id="PTHR31889">
    <property type="entry name" value="FUCOSYLTRANSFERASE 2-RELATED"/>
    <property type="match status" value="1"/>
</dbReference>
<dbReference type="STRING" id="4615.A0A199UMV2"/>
<keyword evidence="2 7" id="KW-0328">Glycosyltransferase</keyword>
<evidence type="ECO:0000256" key="7">
    <source>
        <dbReference type="RuleBase" id="RU367004"/>
    </source>
</evidence>
<keyword evidence="5" id="KW-0325">Glycoprotein</keyword>
<evidence type="ECO:0000256" key="6">
    <source>
        <dbReference type="ARBA" id="ARBA00023316"/>
    </source>
</evidence>
<accession>A0A199UMV2</accession>
<sequence length="572" mass="64689">MDMKRFRRPQQPTFPARRGEPAHGAANERKLGAGVPRLGLLLVACLMLLPLLVVVVVSGARRRTYPEPIIGSGGAGEGSELDGRVRNGSEDGFSTTSKVQRDRLLGGLLSAGFDEESCLSRYQSVLYRKDTGRLPSAYLVEKLREHEALQRKCGPNTVYYKKALKQLKSGQGIETIDCNYLVWISYNGLGNRILTGASAFLYALLTNRVLLIDRGADMANLFCEPFPGTSWLLPLDFPVDQFRGFNISTPTSYGNMVKNKLINNNAGHSTVESLPAYIYLHLDHDYGDYDKLFFCEDDQKVLEKIPWLILHSDNYFVPALFLIPSYEDELHRLFPEKDTVFHHLGRYLYHPTNQIWGLITRYYQSYLAKADERLGIQIRVFDSGTDQHVFDQILTCSFNKKLLPFISPQENIAPITNVRSKAVLITSLSSGYYEKLRNMYWEHPTANGEIISVYQPSSEVYQQTEKQTHNMKAWAEMYLLSLTDELVTSAWSTFGYVAQGLGGLKPWIMFKPANKTMPDPPCQQVISMEPCFHAPPFYDCKAKRGADTGALVPHVKHCEDVSWGLKLVDQKE</sequence>
<keyword evidence="6 7" id="KW-0961">Cell wall biogenesis/degradation</keyword>
<dbReference type="EC" id="2.4.1.-" evidence="7"/>
<reference evidence="9 10" key="1">
    <citation type="journal article" date="2016" name="DNA Res.">
        <title>The draft genome of MD-2 pineapple using hybrid error correction of long reads.</title>
        <authorList>
            <person name="Redwan R.M."/>
            <person name="Saidin A."/>
            <person name="Kumar S.V."/>
        </authorList>
    </citation>
    <scope>NUCLEOTIDE SEQUENCE [LARGE SCALE GENOMIC DNA]</scope>
    <source>
        <strain evidence="10">cv. MD2</strain>
        <tissue evidence="9">Leaf</tissue>
    </source>
</reference>
<dbReference type="GO" id="GO:0009969">
    <property type="term" value="P:xyloglucan biosynthetic process"/>
    <property type="evidence" value="ECO:0007669"/>
    <property type="project" value="TreeGrafter"/>
</dbReference>
<comment type="subcellular location">
    <subcellularLocation>
        <location evidence="7">Golgi apparatus</location>
        <location evidence="7">Golgi stack membrane</location>
        <topology evidence="7">Single-pass type II membrane protein</topology>
    </subcellularLocation>
</comment>
<dbReference type="PANTHER" id="PTHR31889:SF2">
    <property type="entry name" value="FUCOSYLTRANSFERASE 3"/>
    <property type="match status" value="1"/>
</dbReference>
<keyword evidence="4 7" id="KW-0333">Golgi apparatus</keyword>
<dbReference type="GO" id="GO:0042546">
    <property type="term" value="P:cell wall biogenesis"/>
    <property type="evidence" value="ECO:0007669"/>
    <property type="project" value="InterPro"/>
</dbReference>
<keyword evidence="3 7" id="KW-0808">Transferase</keyword>
<comment type="function">
    <text evidence="7">May be involved in cell wall biosynthesis.</text>
</comment>
<evidence type="ECO:0000256" key="4">
    <source>
        <dbReference type="ARBA" id="ARBA00023034"/>
    </source>
</evidence>
<gene>
    <name evidence="9" type="ORF">ACMD2_04876</name>
</gene>
<proteinExistence type="inferred from homology"/>
<dbReference type="GO" id="GO:0071555">
    <property type="term" value="P:cell wall organization"/>
    <property type="evidence" value="ECO:0007669"/>
    <property type="project" value="UniProtKB-UniRule"/>
</dbReference>
<evidence type="ECO:0000313" key="10">
    <source>
        <dbReference type="Proteomes" id="UP000092600"/>
    </source>
</evidence>
<evidence type="ECO:0000256" key="8">
    <source>
        <dbReference type="SAM" id="MobiDB-lite"/>
    </source>
</evidence>
<dbReference type="Proteomes" id="UP000092600">
    <property type="component" value="Unassembled WGS sequence"/>
</dbReference>